<name>A0A7J7ZIY1_PIPKU</name>
<evidence type="ECO:0000313" key="3">
    <source>
        <dbReference type="Proteomes" id="UP000558488"/>
    </source>
</evidence>
<sequence>MLCPPREPGLCSPLSPLSLSPLLNPTSIKSPSPQPWEAVGAASGGATASGDQVCQSEGPGPGWPHTVSPSPPQQPGPIYGWSGPRQRDLWGKEGRMEPAGGKNRGRNLKNSSVKGFNFILLVKNYGFLMFQSKRDRDTEGTMMRLCVRSGRRNWSP</sequence>
<gene>
    <name evidence="2" type="ORF">mPipKuh1_009448</name>
</gene>
<evidence type="ECO:0000256" key="1">
    <source>
        <dbReference type="SAM" id="MobiDB-lite"/>
    </source>
</evidence>
<organism evidence="2 3">
    <name type="scientific">Pipistrellus kuhlii</name>
    <name type="common">Kuhl's pipistrelle</name>
    <dbReference type="NCBI Taxonomy" id="59472"/>
    <lineage>
        <taxon>Eukaryota</taxon>
        <taxon>Metazoa</taxon>
        <taxon>Chordata</taxon>
        <taxon>Craniata</taxon>
        <taxon>Vertebrata</taxon>
        <taxon>Euteleostomi</taxon>
        <taxon>Mammalia</taxon>
        <taxon>Eutheria</taxon>
        <taxon>Laurasiatheria</taxon>
        <taxon>Chiroptera</taxon>
        <taxon>Yangochiroptera</taxon>
        <taxon>Vespertilionidae</taxon>
        <taxon>Pipistrellus</taxon>
    </lineage>
</organism>
<keyword evidence="3" id="KW-1185">Reference proteome</keyword>
<dbReference type="EMBL" id="JACAGB010000003">
    <property type="protein sequence ID" value="KAF6374212.1"/>
    <property type="molecule type" value="Genomic_DNA"/>
</dbReference>
<dbReference type="Proteomes" id="UP000558488">
    <property type="component" value="Unassembled WGS sequence"/>
</dbReference>
<comment type="caution">
    <text evidence="2">The sequence shown here is derived from an EMBL/GenBank/DDBJ whole genome shotgun (WGS) entry which is preliminary data.</text>
</comment>
<feature type="compositionally biased region" description="Low complexity" evidence="1">
    <location>
        <begin position="40"/>
        <end position="50"/>
    </location>
</feature>
<feature type="region of interest" description="Disordered" evidence="1">
    <location>
        <begin position="1"/>
        <end position="108"/>
    </location>
</feature>
<reference evidence="2 3" key="1">
    <citation type="journal article" date="2020" name="Nature">
        <title>Six reference-quality genomes reveal evolution of bat adaptations.</title>
        <authorList>
            <person name="Jebb D."/>
            <person name="Huang Z."/>
            <person name="Pippel M."/>
            <person name="Hughes G.M."/>
            <person name="Lavrichenko K."/>
            <person name="Devanna P."/>
            <person name="Winkler S."/>
            <person name="Jermiin L.S."/>
            <person name="Skirmuntt E.C."/>
            <person name="Katzourakis A."/>
            <person name="Burkitt-Gray L."/>
            <person name="Ray D.A."/>
            <person name="Sullivan K.A.M."/>
            <person name="Roscito J.G."/>
            <person name="Kirilenko B.M."/>
            <person name="Davalos L.M."/>
            <person name="Corthals A.P."/>
            <person name="Power M.L."/>
            <person name="Jones G."/>
            <person name="Ransome R.D."/>
            <person name="Dechmann D.K.N."/>
            <person name="Locatelli A.G."/>
            <person name="Puechmaille S.J."/>
            <person name="Fedrigo O."/>
            <person name="Jarvis E.D."/>
            <person name="Hiller M."/>
            <person name="Vernes S.C."/>
            <person name="Myers E.W."/>
            <person name="Teeling E.C."/>
        </authorList>
    </citation>
    <scope>NUCLEOTIDE SEQUENCE [LARGE SCALE GENOMIC DNA]</scope>
    <source>
        <strain evidence="2">MPipKuh1</strain>
        <tissue evidence="2">Flight muscle</tissue>
    </source>
</reference>
<feature type="compositionally biased region" description="Basic and acidic residues" evidence="1">
    <location>
        <begin position="85"/>
        <end position="96"/>
    </location>
</feature>
<feature type="compositionally biased region" description="Low complexity" evidence="1">
    <location>
        <begin position="8"/>
        <end position="27"/>
    </location>
</feature>
<proteinExistence type="predicted"/>
<dbReference type="AlphaFoldDB" id="A0A7J7ZIY1"/>
<protein>
    <submittedName>
        <fullName evidence="2">Uncharacterized protein</fullName>
    </submittedName>
</protein>
<evidence type="ECO:0000313" key="2">
    <source>
        <dbReference type="EMBL" id="KAF6374212.1"/>
    </source>
</evidence>
<accession>A0A7J7ZIY1</accession>